<evidence type="ECO:0000313" key="3">
    <source>
        <dbReference type="EMBL" id="TFW71454.1"/>
    </source>
</evidence>
<proteinExistence type="predicted"/>
<dbReference type="EMBL" id="PQVH01000008">
    <property type="protein sequence ID" value="TFW71454.1"/>
    <property type="molecule type" value="Genomic_DNA"/>
</dbReference>
<evidence type="ECO:0000313" key="4">
    <source>
        <dbReference type="Proteomes" id="UP000297706"/>
    </source>
</evidence>
<dbReference type="OrthoDB" id="5405677at2"/>
<dbReference type="RefSeq" id="WP_135277001.1">
    <property type="nucleotide sequence ID" value="NZ_PQVH01000008.1"/>
</dbReference>
<gene>
    <name evidence="3" type="ORF">C3Y98_04965</name>
</gene>
<sequence length="251" mass="27608">MNQQINLVNLALIKQKQFLTLNSIAVILGVITIAMLAYYAYIKSEVSSLSMQRQQVANELIKTQTELKAITALHMPRDKDSALEKQIETLEESEKVQQQILNTLNQSSKIPTNSYAALMRAFAKQNIDGLWLTGFSVDSQTDTLNIQGRALRGDLVPQYINGLSNEPALKGKLFSSLNISTPKLANIPVPTTQSKPEAEAEKNNTKNTLTITNQPNYIEFSLESRLDNTSALTTSAPLQSTNPSPMTGGKP</sequence>
<evidence type="ECO:0000256" key="2">
    <source>
        <dbReference type="SAM" id="Phobius"/>
    </source>
</evidence>
<name>A0A4Y9VR71_9PROT</name>
<dbReference type="AlphaFoldDB" id="A0A4Y9VR71"/>
<keyword evidence="2" id="KW-1133">Transmembrane helix</keyword>
<dbReference type="Pfam" id="PF05137">
    <property type="entry name" value="PilN"/>
    <property type="match status" value="1"/>
</dbReference>
<feature type="compositionally biased region" description="Polar residues" evidence="1">
    <location>
        <begin position="229"/>
        <end position="245"/>
    </location>
</feature>
<dbReference type="Proteomes" id="UP000297706">
    <property type="component" value="Unassembled WGS sequence"/>
</dbReference>
<dbReference type="InterPro" id="IPR007813">
    <property type="entry name" value="PilN"/>
</dbReference>
<keyword evidence="2" id="KW-0472">Membrane</keyword>
<comment type="caution">
    <text evidence="3">The sequence shown here is derived from an EMBL/GenBank/DDBJ whole genome shotgun (WGS) entry which is preliminary data.</text>
</comment>
<feature type="region of interest" description="Disordered" evidence="1">
    <location>
        <begin position="229"/>
        <end position="251"/>
    </location>
</feature>
<evidence type="ECO:0000256" key="1">
    <source>
        <dbReference type="SAM" id="MobiDB-lite"/>
    </source>
</evidence>
<accession>A0A4Y9VR71</accession>
<keyword evidence="2" id="KW-0812">Transmembrane</keyword>
<protein>
    <submittedName>
        <fullName evidence="3">MSHA biogenesis protein MshI</fullName>
    </submittedName>
</protein>
<organism evidence="3 4">
    <name type="scientific">Methylotenera oryzisoli</name>
    <dbReference type="NCBI Taxonomy" id="2080758"/>
    <lineage>
        <taxon>Bacteria</taxon>
        <taxon>Pseudomonadati</taxon>
        <taxon>Pseudomonadota</taxon>
        <taxon>Betaproteobacteria</taxon>
        <taxon>Nitrosomonadales</taxon>
        <taxon>Methylophilaceae</taxon>
        <taxon>Methylotenera</taxon>
    </lineage>
</organism>
<feature type="transmembrane region" description="Helical" evidence="2">
    <location>
        <begin position="21"/>
        <end position="41"/>
    </location>
</feature>
<reference evidence="3 4" key="1">
    <citation type="submission" date="2018-02" db="EMBL/GenBank/DDBJ databases">
        <title>A novel lanthanide dependent methylotroph, Methylotenera sp. La3113.</title>
        <authorList>
            <person name="Lv H."/>
            <person name="Tani A."/>
        </authorList>
    </citation>
    <scope>NUCLEOTIDE SEQUENCE [LARGE SCALE GENOMIC DNA]</scope>
    <source>
        <strain evidence="3 4">La3113</strain>
    </source>
</reference>
<keyword evidence="4" id="KW-1185">Reference proteome</keyword>